<accession>A0ABR7WL99</accession>
<keyword evidence="2" id="KW-1185">Reference proteome</keyword>
<dbReference type="EMBL" id="JACWMY010000002">
    <property type="protein sequence ID" value="MBD1363084.1"/>
    <property type="molecule type" value="Genomic_DNA"/>
</dbReference>
<evidence type="ECO:0008006" key="3">
    <source>
        <dbReference type="Google" id="ProtNLM"/>
    </source>
</evidence>
<protein>
    <recommendedName>
        <fullName evidence="3">Polysaccharide lyase-like protein</fullName>
    </recommendedName>
</protein>
<dbReference type="Proteomes" id="UP000606600">
    <property type="component" value="Unassembled WGS sequence"/>
</dbReference>
<proteinExistence type="predicted"/>
<organism evidence="1 2">
    <name type="scientific">Mucilaginibacter pankratovii</name>
    <dbReference type="NCBI Taxonomy" id="2772110"/>
    <lineage>
        <taxon>Bacteria</taxon>
        <taxon>Pseudomonadati</taxon>
        <taxon>Bacteroidota</taxon>
        <taxon>Sphingobacteriia</taxon>
        <taxon>Sphingobacteriales</taxon>
        <taxon>Sphingobacteriaceae</taxon>
        <taxon>Mucilaginibacter</taxon>
    </lineage>
</organism>
<reference evidence="1 2" key="1">
    <citation type="submission" date="2020-09" db="EMBL/GenBank/DDBJ databases">
        <title>Novel species of Mucilaginibacter isolated from a glacier on the Tibetan Plateau.</title>
        <authorList>
            <person name="Liu Q."/>
            <person name="Xin Y.-H."/>
        </authorList>
    </citation>
    <scope>NUCLEOTIDE SEQUENCE [LARGE SCALE GENOMIC DNA]</scope>
    <source>
        <strain evidence="1 2">ZT4R22</strain>
    </source>
</reference>
<name>A0ABR7WL99_9SPHI</name>
<sequence>MWAVALPGSQSGKQVFPMMIAPGDSVSLNVVFTANVLNKRIQSPFWKAALKFQHSAVALGRFFNYQLPHGSTCSTISGLVYFETSNKATTISPIHLNGIWEYRYENDWEPGLQMILNSLNFKTKVGFTYFDNGLKGEKTTEHSDEITADYFEVANAGQPVRIRKIASYHGCCTTEDSDTLAIYHLNERLTRQLQYTNKYSGQMLLPYTLALSGSEHLDKLSGPFAVKIGESFTDRTRNHGKKIGIRVWKAIDEHGKVISNAYILGSDYLGKKGTNYDYQDNVYYIENIKLYNKSVAPLMAQK</sequence>
<dbReference type="RefSeq" id="WP_191187755.1">
    <property type="nucleotide sequence ID" value="NZ_JACWMY010000002.1"/>
</dbReference>
<comment type="caution">
    <text evidence="1">The sequence shown here is derived from an EMBL/GenBank/DDBJ whole genome shotgun (WGS) entry which is preliminary data.</text>
</comment>
<evidence type="ECO:0000313" key="1">
    <source>
        <dbReference type="EMBL" id="MBD1363084.1"/>
    </source>
</evidence>
<gene>
    <name evidence="1" type="ORF">IDJ77_04605</name>
</gene>
<evidence type="ECO:0000313" key="2">
    <source>
        <dbReference type="Proteomes" id="UP000606600"/>
    </source>
</evidence>